<gene>
    <name evidence="9" type="primary">ugpA_10</name>
    <name evidence="9" type="ORF">BEI61_04723</name>
</gene>
<feature type="transmembrane region" description="Helical" evidence="7">
    <location>
        <begin position="269"/>
        <end position="289"/>
    </location>
</feature>
<comment type="similarity">
    <text evidence="7">Belongs to the binding-protein-dependent transport system permease family.</text>
</comment>
<dbReference type="PROSITE" id="PS50928">
    <property type="entry name" value="ABC_TM1"/>
    <property type="match status" value="1"/>
</dbReference>
<evidence type="ECO:0000256" key="5">
    <source>
        <dbReference type="ARBA" id="ARBA00022989"/>
    </source>
</evidence>
<accession>A0A1E3A599</accession>
<keyword evidence="6 7" id="KW-0472">Membrane</keyword>
<dbReference type="Pfam" id="PF00528">
    <property type="entry name" value="BPD_transp_1"/>
    <property type="match status" value="1"/>
</dbReference>
<keyword evidence="4 7" id="KW-0812">Transmembrane</keyword>
<dbReference type="InterPro" id="IPR000515">
    <property type="entry name" value="MetI-like"/>
</dbReference>
<feature type="transmembrane region" description="Helical" evidence="7">
    <location>
        <begin position="114"/>
        <end position="134"/>
    </location>
</feature>
<evidence type="ECO:0000313" key="10">
    <source>
        <dbReference type="Proteomes" id="UP000094067"/>
    </source>
</evidence>
<dbReference type="EMBL" id="MCGH01000003">
    <property type="protein sequence ID" value="ODM03920.1"/>
    <property type="molecule type" value="Genomic_DNA"/>
</dbReference>
<name>A0A1E3A599_9FIRM</name>
<dbReference type="RefSeq" id="WP_069154219.1">
    <property type="nucleotide sequence ID" value="NZ_MCGH01000003.1"/>
</dbReference>
<reference evidence="9 10" key="1">
    <citation type="submission" date="2016-07" db="EMBL/GenBank/DDBJ databases">
        <title>Characterization of isolates of Eisenbergiella tayi derived from blood cultures, using whole genome sequencing.</title>
        <authorList>
            <person name="Burdz T."/>
            <person name="Wiebe D."/>
            <person name="Huynh C."/>
            <person name="Bernard K."/>
        </authorList>
    </citation>
    <scope>NUCLEOTIDE SEQUENCE [LARGE SCALE GENOMIC DNA]</scope>
    <source>
        <strain evidence="9 10">NML 110608</strain>
    </source>
</reference>
<evidence type="ECO:0000256" key="2">
    <source>
        <dbReference type="ARBA" id="ARBA00022448"/>
    </source>
</evidence>
<dbReference type="SUPFAM" id="SSF161098">
    <property type="entry name" value="MetI-like"/>
    <property type="match status" value="1"/>
</dbReference>
<evidence type="ECO:0000256" key="6">
    <source>
        <dbReference type="ARBA" id="ARBA00023136"/>
    </source>
</evidence>
<keyword evidence="5 7" id="KW-1133">Transmembrane helix</keyword>
<dbReference type="GO" id="GO:0005886">
    <property type="term" value="C:plasma membrane"/>
    <property type="evidence" value="ECO:0007669"/>
    <property type="project" value="UniProtKB-SubCell"/>
</dbReference>
<dbReference type="PANTHER" id="PTHR30193">
    <property type="entry name" value="ABC TRANSPORTER PERMEASE PROTEIN"/>
    <property type="match status" value="1"/>
</dbReference>
<dbReference type="Gene3D" id="1.10.3720.10">
    <property type="entry name" value="MetI-like"/>
    <property type="match status" value="1"/>
</dbReference>
<comment type="subcellular location">
    <subcellularLocation>
        <location evidence="1 7">Cell membrane</location>
        <topology evidence="1 7">Multi-pass membrane protein</topology>
    </subcellularLocation>
</comment>
<keyword evidence="2 7" id="KW-0813">Transport</keyword>
<dbReference type="InterPro" id="IPR035906">
    <property type="entry name" value="MetI-like_sf"/>
</dbReference>
<evidence type="ECO:0000256" key="4">
    <source>
        <dbReference type="ARBA" id="ARBA00022692"/>
    </source>
</evidence>
<feature type="transmembrane region" description="Helical" evidence="7">
    <location>
        <begin position="208"/>
        <end position="230"/>
    </location>
</feature>
<sequence length="299" mass="33922">MGNKWKNLRSYWNKPQRAAYLFLLPAAILILVFNIIPLFASFFISMLDMGISLNSAKFIGLDNFKEALTDRRFINSLIVTIKFTVIEVPIQMVLGLVLSAMLTKNTFTNKLFRSIYFIPIVCSATAIGIMWQIILHSNVGLITYWVKLLGFGKVNFLNTPGLTLGVVIFVSVWRTFGISTIILISAMQNVPGDYYEAADIDGAGRIRQFFSITLPSIMPSFWFLLMTRVIGSLQVFDLVFTLTDGGPNYTTETLVTYVYNRAFDVGNRMGYATAMSEFLFLIIMVITLIQYRIMKKTEY</sequence>
<evidence type="ECO:0000259" key="8">
    <source>
        <dbReference type="PROSITE" id="PS50928"/>
    </source>
</evidence>
<proteinExistence type="inferred from homology"/>
<evidence type="ECO:0000256" key="7">
    <source>
        <dbReference type="RuleBase" id="RU363032"/>
    </source>
</evidence>
<dbReference type="PANTHER" id="PTHR30193:SF37">
    <property type="entry name" value="INNER MEMBRANE ABC TRANSPORTER PERMEASE PROTEIN YCJO"/>
    <property type="match status" value="1"/>
</dbReference>
<comment type="caution">
    <text evidence="9">The sequence shown here is derived from an EMBL/GenBank/DDBJ whole genome shotgun (WGS) entry which is preliminary data.</text>
</comment>
<feature type="domain" description="ABC transmembrane type-1" evidence="8">
    <location>
        <begin position="77"/>
        <end position="290"/>
    </location>
</feature>
<dbReference type="AlphaFoldDB" id="A0A1E3A599"/>
<evidence type="ECO:0000313" key="9">
    <source>
        <dbReference type="EMBL" id="ODM03920.1"/>
    </source>
</evidence>
<feature type="transmembrane region" description="Helical" evidence="7">
    <location>
        <begin position="162"/>
        <end position="187"/>
    </location>
</feature>
<protein>
    <submittedName>
        <fullName evidence="9">sn-glycerol-3-phosphate transport system permease protein UgpA</fullName>
    </submittedName>
</protein>
<feature type="transmembrane region" description="Helical" evidence="7">
    <location>
        <begin position="20"/>
        <end position="44"/>
    </location>
</feature>
<organism evidence="9 10">
    <name type="scientific">Eisenbergiella tayi</name>
    <dbReference type="NCBI Taxonomy" id="1432052"/>
    <lineage>
        <taxon>Bacteria</taxon>
        <taxon>Bacillati</taxon>
        <taxon>Bacillota</taxon>
        <taxon>Clostridia</taxon>
        <taxon>Lachnospirales</taxon>
        <taxon>Lachnospiraceae</taxon>
        <taxon>Eisenbergiella</taxon>
    </lineage>
</organism>
<dbReference type="GO" id="GO:0055085">
    <property type="term" value="P:transmembrane transport"/>
    <property type="evidence" value="ECO:0007669"/>
    <property type="project" value="InterPro"/>
</dbReference>
<feature type="transmembrane region" description="Helical" evidence="7">
    <location>
        <begin position="73"/>
        <end position="102"/>
    </location>
</feature>
<dbReference type="CDD" id="cd06261">
    <property type="entry name" value="TM_PBP2"/>
    <property type="match status" value="1"/>
</dbReference>
<dbReference type="InterPro" id="IPR051393">
    <property type="entry name" value="ABC_transporter_permease"/>
</dbReference>
<keyword evidence="3" id="KW-1003">Cell membrane</keyword>
<evidence type="ECO:0000256" key="1">
    <source>
        <dbReference type="ARBA" id="ARBA00004651"/>
    </source>
</evidence>
<evidence type="ECO:0000256" key="3">
    <source>
        <dbReference type="ARBA" id="ARBA00022475"/>
    </source>
</evidence>
<dbReference type="Proteomes" id="UP000094067">
    <property type="component" value="Unassembled WGS sequence"/>
</dbReference>